<comment type="caution">
    <text evidence="2">The sequence shown here is derived from an EMBL/GenBank/DDBJ whole genome shotgun (WGS) entry which is preliminary data.</text>
</comment>
<dbReference type="EMBL" id="JBFMIA010000002">
    <property type="protein sequence ID" value="MEW9501096.1"/>
    <property type="molecule type" value="Genomic_DNA"/>
</dbReference>
<evidence type="ECO:0000313" key="3">
    <source>
        <dbReference type="Proteomes" id="UP001556040"/>
    </source>
</evidence>
<evidence type="ECO:0000313" key="2">
    <source>
        <dbReference type="EMBL" id="MEW9501096.1"/>
    </source>
</evidence>
<keyword evidence="1" id="KW-0472">Membrane</keyword>
<feature type="transmembrane region" description="Helical" evidence="1">
    <location>
        <begin position="36"/>
        <end position="52"/>
    </location>
</feature>
<name>A0ABV3Q1W8_9BACL</name>
<proteinExistence type="predicted"/>
<gene>
    <name evidence="2" type="ORF">AB1471_04665</name>
</gene>
<keyword evidence="3" id="KW-1185">Reference proteome</keyword>
<evidence type="ECO:0000256" key="1">
    <source>
        <dbReference type="SAM" id="Phobius"/>
    </source>
</evidence>
<organism evidence="2 3">
    <name type="scientific">Jeotgalibacillus marinus</name>
    <dbReference type="NCBI Taxonomy" id="86667"/>
    <lineage>
        <taxon>Bacteria</taxon>
        <taxon>Bacillati</taxon>
        <taxon>Bacillota</taxon>
        <taxon>Bacilli</taxon>
        <taxon>Bacillales</taxon>
        <taxon>Caryophanaceae</taxon>
        <taxon>Jeotgalibacillus</taxon>
    </lineage>
</organism>
<reference evidence="2 3" key="1">
    <citation type="journal article" date="1979" name="Int. J. Syst. Evol. Microbiol.">
        <title>Bacillus globisporus subsp. marinus subsp. nov.</title>
        <authorList>
            <person name="Liu H."/>
        </authorList>
    </citation>
    <scope>NUCLEOTIDE SEQUENCE [LARGE SCALE GENOMIC DNA]</scope>
    <source>
        <strain evidence="2 3">DSM 1297</strain>
    </source>
</reference>
<sequence>MNMRKLDLVLSVVLLLNSIRIFYIIATSADPKPVDYMVLFLSTVGAVILFTNSRYRKNKEESTDNK</sequence>
<dbReference type="RefSeq" id="WP_367778438.1">
    <property type="nucleotide sequence ID" value="NZ_JBFMIA010000002.1"/>
</dbReference>
<dbReference type="Proteomes" id="UP001556040">
    <property type="component" value="Unassembled WGS sequence"/>
</dbReference>
<keyword evidence="1" id="KW-0812">Transmembrane</keyword>
<accession>A0ABV3Q1W8</accession>
<protein>
    <submittedName>
        <fullName evidence="2">Uncharacterized protein</fullName>
    </submittedName>
</protein>
<keyword evidence="1" id="KW-1133">Transmembrane helix</keyword>